<accession>A0A7W9HJ27</accession>
<dbReference type="Proteomes" id="UP000552097">
    <property type="component" value="Unassembled WGS sequence"/>
</dbReference>
<organism evidence="1 2">
    <name type="scientific">Saccharothrix ecbatanensis</name>
    <dbReference type="NCBI Taxonomy" id="1105145"/>
    <lineage>
        <taxon>Bacteria</taxon>
        <taxon>Bacillati</taxon>
        <taxon>Actinomycetota</taxon>
        <taxon>Actinomycetes</taxon>
        <taxon>Pseudonocardiales</taxon>
        <taxon>Pseudonocardiaceae</taxon>
        <taxon>Saccharothrix</taxon>
    </lineage>
</organism>
<dbReference type="GO" id="GO:0046872">
    <property type="term" value="F:metal ion binding"/>
    <property type="evidence" value="ECO:0007669"/>
    <property type="project" value="InterPro"/>
</dbReference>
<keyword evidence="1" id="KW-0413">Isomerase</keyword>
<evidence type="ECO:0000313" key="2">
    <source>
        <dbReference type="Proteomes" id="UP000552097"/>
    </source>
</evidence>
<evidence type="ECO:0000313" key="1">
    <source>
        <dbReference type="EMBL" id="MBB5803130.1"/>
    </source>
</evidence>
<dbReference type="Gene3D" id="3.40.50.280">
    <property type="entry name" value="Cobalamin-binding domain"/>
    <property type="match status" value="1"/>
</dbReference>
<gene>
    <name evidence="1" type="ORF">F4560_002898</name>
</gene>
<dbReference type="GO" id="GO:0031419">
    <property type="term" value="F:cobalamin binding"/>
    <property type="evidence" value="ECO:0007669"/>
    <property type="project" value="InterPro"/>
</dbReference>
<proteinExistence type="predicted"/>
<dbReference type="GO" id="GO:0050097">
    <property type="term" value="F:methylaspartate mutase activity"/>
    <property type="evidence" value="ECO:0007669"/>
    <property type="project" value="UniProtKB-EC"/>
</dbReference>
<dbReference type="RefSeq" id="WP_221483489.1">
    <property type="nucleotide sequence ID" value="NZ_JACHMO010000001.1"/>
</dbReference>
<dbReference type="EMBL" id="JACHMO010000001">
    <property type="protein sequence ID" value="MBB5803130.1"/>
    <property type="molecule type" value="Genomic_DNA"/>
</dbReference>
<dbReference type="AlphaFoldDB" id="A0A7W9HJ27"/>
<dbReference type="EC" id="5.4.99.1" evidence="1"/>
<name>A0A7W9HJ27_9PSEU</name>
<comment type="caution">
    <text evidence="1">The sequence shown here is derived from an EMBL/GenBank/DDBJ whole genome shotgun (WGS) entry which is preliminary data.</text>
</comment>
<dbReference type="SUPFAM" id="SSF52242">
    <property type="entry name" value="Cobalamin (vitamin B12)-binding domain"/>
    <property type="match status" value="1"/>
</dbReference>
<dbReference type="InterPro" id="IPR036724">
    <property type="entry name" value="Cobalamin-bd_sf"/>
</dbReference>
<sequence>MPRLRSTVIVGVAASDAHAVANILITESLRNNGYLVVNLGVCTPLREFADAQAAHSEAIAVVIGSVNGHAYDDLADLPALRLDGLLHCPVVLGGNLSVGSTKSSKDITRLSLLGVDHILDSVHDLLPLLDSLARKTAQVSA</sequence>
<reference evidence="1 2" key="1">
    <citation type="submission" date="2020-08" db="EMBL/GenBank/DDBJ databases">
        <title>Sequencing the genomes of 1000 actinobacteria strains.</title>
        <authorList>
            <person name="Klenk H.-P."/>
        </authorList>
    </citation>
    <scope>NUCLEOTIDE SEQUENCE [LARGE SCALE GENOMIC DNA]</scope>
    <source>
        <strain evidence="1 2">DSM 45486</strain>
    </source>
</reference>
<protein>
    <submittedName>
        <fullName evidence="1">Methylaspartate mutase sigma subunit</fullName>
        <ecNumber evidence="1">5.4.99.1</ecNumber>
    </submittedName>
</protein>
<keyword evidence="2" id="KW-1185">Reference proteome</keyword>